<organism evidence="1 2">
    <name type="scientific">Coraliomargarita akajimensis (strain DSM 45221 / IAM 15411 / JCM 23193 / KCTC 12865 / 04OKA010-24)</name>
    <dbReference type="NCBI Taxonomy" id="583355"/>
    <lineage>
        <taxon>Bacteria</taxon>
        <taxon>Pseudomonadati</taxon>
        <taxon>Verrucomicrobiota</taxon>
        <taxon>Opitutia</taxon>
        <taxon>Puniceicoccales</taxon>
        <taxon>Coraliomargaritaceae</taxon>
        <taxon>Coraliomargarita</taxon>
    </lineage>
</organism>
<proteinExistence type="predicted"/>
<dbReference type="KEGG" id="caa:Caka_0408"/>
<sequence length="336" mass="36959">MFKQHSFLQGLLILVAFGSQLSASIDWGGGLTRFKVGDEFASSENACAVLMSVVSGAPIDFEAFSPDSRADLITPGRELRDGANHNRILAVSRDFFSGYLLHSAVSDLHPDQLQAIGASAGETLYMVIWDVGSFDGAAPTDSSRFTLVELFEDGEDGVTAATSVTTDSIYARNVHPMNSLTESSLSQVGLYLAYAEGDDYNEWIRELSEQQTSNPDQLLPEDDINQNGRSNFEEYTLGQMPRIARESGQNAANGADVTLELRVRGNADGLTYQLHTSSNLVYWEQHGLIYSGKHWASSSTNVRIIEQNYAGRGEWDLRIDCTDESSEQMFVRVQVD</sequence>
<dbReference type="Proteomes" id="UP000000925">
    <property type="component" value="Chromosome"/>
</dbReference>
<evidence type="ECO:0000313" key="1">
    <source>
        <dbReference type="EMBL" id="ADE53433.1"/>
    </source>
</evidence>
<dbReference type="HOGENOM" id="CLU_825661_0_0_0"/>
<dbReference type="STRING" id="583355.Caka_0408"/>
<keyword evidence="2" id="KW-1185">Reference proteome</keyword>
<dbReference type="OrthoDB" id="3525895at2"/>
<dbReference type="RefSeq" id="WP_013042158.1">
    <property type="nucleotide sequence ID" value="NC_014008.1"/>
</dbReference>
<evidence type="ECO:0000313" key="2">
    <source>
        <dbReference type="Proteomes" id="UP000000925"/>
    </source>
</evidence>
<reference evidence="1 2" key="1">
    <citation type="journal article" date="2010" name="Stand. Genomic Sci.">
        <title>Complete genome sequence of Coraliomargarita akajimensis type strain (04OKA010-24).</title>
        <authorList>
            <person name="Mavromatis K."/>
            <person name="Abt B."/>
            <person name="Brambilla E."/>
            <person name="Lapidus A."/>
            <person name="Copeland A."/>
            <person name="Deshpande S."/>
            <person name="Nolan M."/>
            <person name="Lucas S."/>
            <person name="Tice H."/>
            <person name="Cheng J.F."/>
            <person name="Han C."/>
            <person name="Detter J.C."/>
            <person name="Woyke T."/>
            <person name="Goodwin L."/>
            <person name="Pitluck S."/>
            <person name="Held B."/>
            <person name="Brettin T."/>
            <person name="Tapia R."/>
            <person name="Ivanova N."/>
            <person name="Mikhailova N."/>
            <person name="Pati A."/>
            <person name="Liolios K."/>
            <person name="Chen A."/>
            <person name="Palaniappan K."/>
            <person name="Land M."/>
            <person name="Hauser L."/>
            <person name="Chang Y.J."/>
            <person name="Jeffries C.D."/>
            <person name="Rohde M."/>
            <person name="Goker M."/>
            <person name="Bristow J."/>
            <person name="Eisen J.A."/>
            <person name="Markowitz V."/>
            <person name="Hugenholtz P."/>
            <person name="Klenk H.P."/>
            <person name="Kyrpides N.C."/>
        </authorList>
    </citation>
    <scope>NUCLEOTIDE SEQUENCE [LARGE SCALE GENOMIC DNA]</scope>
    <source>
        <strain evidence="2">DSM 45221 / IAM 15411 / JCM 23193 / KCTC 12865</strain>
    </source>
</reference>
<dbReference type="EMBL" id="CP001998">
    <property type="protein sequence ID" value="ADE53433.1"/>
    <property type="molecule type" value="Genomic_DNA"/>
</dbReference>
<gene>
    <name evidence="1" type="ordered locus">Caka_0408</name>
</gene>
<protein>
    <submittedName>
        <fullName evidence="1">Uncharacterized protein</fullName>
    </submittedName>
</protein>
<accession>D5EMM7</accession>
<dbReference type="AlphaFoldDB" id="D5EMM7"/>
<name>D5EMM7_CORAD</name>